<evidence type="ECO:0000256" key="4">
    <source>
        <dbReference type="PROSITE-ProRule" id="PRU00175"/>
    </source>
</evidence>
<dbReference type="GO" id="GO:0005634">
    <property type="term" value="C:nucleus"/>
    <property type="evidence" value="ECO:0007669"/>
    <property type="project" value="TreeGrafter"/>
</dbReference>
<organism evidence="6 7">
    <name type="scientific">Puccinia coronata f. sp. avenae</name>
    <dbReference type="NCBI Taxonomy" id="200324"/>
    <lineage>
        <taxon>Eukaryota</taxon>
        <taxon>Fungi</taxon>
        <taxon>Dikarya</taxon>
        <taxon>Basidiomycota</taxon>
        <taxon>Pucciniomycotina</taxon>
        <taxon>Pucciniomycetes</taxon>
        <taxon>Pucciniales</taxon>
        <taxon>Pucciniaceae</taxon>
        <taxon>Puccinia</taxon>
    </lineage>
</organism>
<evidence type="ECO:0000256" key="3">
    <source>
        <dbReference type="ARBA" id="ARBA00022833"/>
    </source>
</evidence>
<evidence type="ECO:0000256" key="1">
    <source>
        <dbReference type="ARBA" id="ARBA00022723"/>
    </source>
</evidence>
<dbReference type="InterPro" id="IPR013083">
    <property type="entry name" value="Znf_RING/FYVE/PHD"/>
</dbReference>
<comment type="caution">
    <text evidence="6">The sequence shown here is derived from an EMBL/GenBank/DDBJ whole genome shotgun (WGS) entry which is preliminary data.</text>
</comment>
<dbReference type="Proteomes" id="UP000235392">
    <property type="component" value="Unassembled WGS sequence"/>
</dbReference>
<dbReference type="GO" id="GO:0006511">
    <property type="term" value="P:ubiquitin-dependent protein catabolic process"/>
    <property type="evidence" value="ECO:0007669"/>
    <property type="project" value="TreeGrafter"/>
</dbReference>
<dbReference type="EMBL" id="PGCI01001111">
    <property type="protein sequence ID" value="PLW07708.1"/>
    <property type="molecule type" value="Genomic_DNA"/>
</dbReference>
<evidence type="ECO:0000256" key="2">
    <source>
        <dbReference type="ARBA" id="ARBA00022771"/>
    </source>
</evidence>
<dbReference type="Gene3D" id="3.30.40.10">
    <property type="entry name" value="Zinc/RING finger domain, C3HC4 (zinc finger)"/>
    <property type="match status" value="1"/>
</dbReference>
<keyword evidence="3" id="KW-0862">Zinc</keyword>
<protein>
    <recommendedName>
        <fullName evidence="5">RING-type domain-containing protein</fullName>
    </recommendedName>
</protein>
<dbReference type="AlphaFoldDB" id="A0A2N5S388"/>
<keyword evidence="2 4" id="KW-0863">Zinc-finger</keyword>
<evidence type="ECO:0000313" key="7">
    <source>
        <dbReference type="Proteomes" id="UP000235392"/>
    </source>
</evidence>
<proteinExistence type="predicted"/>
<dbReference type="GO" id="GO:0008270">
    <property type="term" value="F:zinc ion binding"/>
    <property type="evidence" value="ECO:0007669"/>
    <property type="project" value="UniProtKB-KW"/>
</dbReference>
<dbReference type="GO" id="GO:0061630">
    <property type="term" value="F:ubiquitin protein ligase activity"/>
    <property type="evidence" value="ECO:0007669"/>
    <property type="project" value="TreeGrafter"/>
</dbReference>
<accession>A0A2N5S388</accession>
<dbReference type="PANTHER" id="PTHR45931:SF3">
    <property type="entry name" value="RING ZINC FINGER-CONTAINING PROTEIN"/>
    <property type="match status" value="1"/>
</dbReference>
<dbReference type="SUPFAM" id="SSF57850">
    <property type="entry name" value="RING/U-box"/>
    <property type="match status" value="1"/>
</dbReference>
<gene>
    <name evidence="6" type="ORF">PCASD_22855</name>
</gene>
<dbReference type="Pfam" id="PF13639">
    <property type="entry name" value="zf-RING_2"/>
    <property type="match status" value="1"/>
</dbReference>
<feature type="domain" description="RING-type" evidence="5">
    <location>
        <begin position="172"/>
        <end position="216"/>
    </location>
</feature>
<dbReference type="PROSITE" id="PS50089">
    <property type="entry name" value="ZF_RING_2"/>
    <property type="match status" value="1"/>
</dbReference>
<keyword evidence="1" id="KW-0479">Metal-binding</keyword>
<evidence type="ECO:0000259" key="5">
    <source>
        <dbReference type="PROSITE" id="PS50089"/>
    </source>
</evidence>
<dbReference type="PANTHER" id="PTHR45931">
    <property type="entry name" value="SI:CH211-59O9.10"/>
    <property type="match status" value="1"/>
</dbReference>
<name>A0A2N5S388_9BASI</name>
<dbReference type="InterPro" id="IPR051834">
    <property type="entry name" value="RING_finger_E3_ligase"/>
</dbReference>
<evidence type="ECO:0000313" key="6">
    <source>
        <dbReference type="EMBL" id="PLW07708.1"/>
    </source>
</evidence>
<reference evidence="6 7" key="1">
    <citation type="submission" date="2017-11" db="EMBL/GenBank/DDBJ databases">
        <title>De novo assembly and phasing of dikaryotic genomes from two isolates of Puccinia coronata f. sp. avenae, the causal agent of oat crown rust.</title>
        <authorList>
            <person name="Miller M.E."/>
            <person name="Zhang Y."/>
            <person name="Omidvar V."/>
            <person name="Sperschneider J."/>
            <person name="Schwessinger B."/>
            <person name="Raley C."/>
            <person name="Palmer J.M."/>
            <person name="Garnica D."/>
            <person name="Upadhyaya N."/>
            <person name="Rathjen J."/>
            <person name="Taylor J.M."/>
            <person name="Park R.F."/>
            <person name="Dodds P.N."/>
            <person name="Hirsch C.D."/>
            <person name="Kianian S.F."/>
            <person name="Figueroa M."/>
        </authorList>
    </citation>
    <scope>NUCLEOTIDE SEQUENCE [LARGE SCALE GENOMIC DNA]</scope>
    <source>
        <strain evidence="6">12SD80</strain>
    </source>
</reference>
<sequence>MASSSHPIITNGSLALENLSVDIHKFLQHFFTDSTSNLEIYDEIILRPHGRRLHTINLEEMVHAFRNVTDEDHVILRNFFQKMGEAVIFLATNPRLDRFEEEELEFYFSNLAEVDCVLAGMDDSHARVFEDALDKAFDIIQLLRHSRARRRQIQKYLETLRVITPTDGIEECPICQCNNKDGELIFVNLECHSSHMFHRDCLESWLERSFSCPVCRTSIPVTPDNGG</sequence>
<dbReference type="InterPro" id="IPR001841">
    <property type="entry name" value="Znf_RING"/>
</dbReference>